<evidence type="ECO:0000256" key="3">
    <source>
        <dbReference type="SAM" id="SignalP"/>
    </source>
</evidence>
<evidence type="ECO:0000256" key="1">
    <source>
        <dbReference type="ARBA" id="ARBA00004418"/>
    </source>
</evidence>
<evidence type="ECO:0000259" key="4">
    <source>
        <dbReference type="Pfam" id="PF13407"/>
    </source>
</evidence>
<accession>A0A366F7F0</accession>
<dbReference type="PANTHER" id="PTHR30036:SF7">
    <property type="entry name" value="ABC TRANSPORTER PERIPLASMIC-BINDING PROTEIN YPHF"/>
    <property type="match status" value="1"/>
</dbReference>
<comment type="caution">
    <text evidence="5">The sequence shown here is derived from an EMBL/GenBank/DDBJ whole genome shotgun (WGS) entry which is preliminary data.</text>
</comment>
<protein>
    <submittedName>
        <fullName evidence="5">Monosaccharide ABC transporter substrate-binding protein (CUT2 family)</fullName>
    </submittedName>
</protein>
<dbReference type="GO" id="GO:0030288">
    <property type="term" value="C:outer membrane-bounded periplasmic space"/>
    <property type="evidence" value="ECO:0007669"/>
    <property type="project" value="TreeGrafter"/>
</dbReference>
<dbReference type="InterPro" id="IPR028082">
    <property type="entry name" value="Peripla_BP_I"/>
</dbReference>
<organism evidence="5 6">
    <name type="scientific">Roseiarcus fermentans</name>
    <dbReference type="NCBI Taxonomy" id="1473586"/>
    <lineage>
        <taxon>Bacteria</taxon>
        <taxon>Pseudomonadati</taxon>
        <taxon>Pseudomonadota</taxon>
        <taxon>Alphaproteobacteria</taxon>
        <taxon>Hyphomicrobiales</taxon>
        <taxon>Roseiarcaceae</taxon>
        <taxon>Roseiarcus</taxon>
    </lineage>
</organism>
<dbReference type="EMBL" id="QNRK01000018">
    <property type="protein sequence ID" value="RBP10568.1"/>
    <property type="molecule type" value="Genomic_DNA"/>
</dbReference>
<sequence>MRALAKLGLGFAWAGLIAASAVPSAQAKEPFIIMVSGPLIEPFFGPLKKGADDAAKALGVEYQYSTIQDFNNVQADLTRLVQQAAARRPDVLVVSDFFPDSMGPQIKKAAASGIPVIIMDGGYESWRDVGGQAYVGYDSHLVGAQAGDLQSKAGVKHGLCVNQVPGNPALEAMCRGYVEAIKAGGGDAKTMTIPLQDTQNPQVNLQAIKGALAADVAIDGVYALGPTQVESAIRAVDEAGRTGKVEIGGLTVSRRVLEAVRDGKAMFVVDLQGYLDGYFGLTMAYQKAKFDMLPAEPIFAAPHFILQGDAQHIIDVNKEYAGYRGVE</sequence>
<dbReference type="InterPro" id="IPR025997">
    <property type="entry name" value="SBP_2_dom"/>
</dbReference>
<keyword evidence="6" id="KW-1185">Reference proteome</keyword>
<dbReference type="AlphaFoldDB" id="A0A366F7F0"/>
<dbReference type="OrthoDB" id="257716at2"/>
<dbReference type="GO" id="GO:0030246">
    <property type="term" value="F:carbohydrate binding"/>
    <property type="evidence" value="ECO:0007669"/>
    <property type="project" value="TreeGrafter"/>
</dbReference>
<dbReference type="SUPFAM" id="SSF53822">
    <property type="entry name" value="Periplasmic binding protein-like I"/>
    <property type="match status" value="1"/>
</dbReference>
<gene>
    <name evidence="5" type="ORF">DFR50_11854</name>
</gene>
<proteinExistence type="inferred from homology"/>
<name>A0A366F7F0_9HYPH</name>
<keyword evidence="3" id="KW-0732">Signal</keyword>
<dbReference type="InterPro" id="IPR050555">
    <property type="entry name" value="Bact_Solute-Bind_Prot2"/>
</dbReference>
<feature type="domain" description="Periplasmic binding protein" evidence="4">
    <location>
        <begin position="41"/>
        <end position="289"/>
    </location>
</feature>
<feature type="signal peptide" evidence="3">
    <location>
        <begin position="1"/>
        <end position="27"/>
    </location>
</feature>
<feature type="chain" id="PRO_5016653291" evidence="3">
    <location>
        <begin position="28"/>
        <end position="327"/>
    </location>
</feature>
<reference evidence="5 6" key="1">
    <citation type="submission" date="2018-06" db="EMBL/GenBank/DDBJ databases">
        <title>Genomic Encyclopedia of Type Strains, Phase IV (KMG-IV): sequencing the most valuable type-strain genomes for metagenomic binning, comparative biology and taxonomic classification.</title>
        <authorList>
            <person name="Goeker M."/>
        </authorList>
    </citation>
    <scope>NUCLEOTIDE SEQUENCE [LARGE SCALE GENOMIC DNA]</scope>
    <source>
        <strain evidence="5 6">DSM 24875</strain>
    </source>
</reference>
<comment type="similarity">
    <text evidence="2">Belongs to the bacterial solute-binding protein 2 family.</text>
</comment>
<dbReference type="Pfam" id="PF13407">
    <property type="entry name" value="Peripla_BP_4"/>
    <property type="match status" value="1"/>
</dbReference>
<dbReference type="Proteomes" id="UP000253529">
    <property type="component" value="Unassembled WGS sequence"/>
</dbReference>
<evidence type="ECO:0000313" key="5">
    <source>
        <dbReference type="EMBL" id="RBP10568.1"/>
    </source>
</evidence>
<evidence type="ECO:0000256" key="2">
    <source>
        <dbReference type="ARBA" id="ARBA00007639"/>
    </source>
</evidence>
<dbReference type="Gene3D" id="3.40.50.2300">
    <property type="match status" value="2"/>
</dbReference>
<evidence type="ECO:0000313" key="6">
    <source>
        <dbReference type="Proteomes" id="UP000253529"/>
    </source>
</evidence>
<comment type="subcellular location">
    <subcellularLocation>
        <location evidence="1">Periplasm</location>
    </subcellularLocation>
</comment>
<dbReference type="PANTHER" id="PTHR30036">
    <property type="entry name" value="D-XYLOSE-BINDING PERIPLASMIC PROTEIN"/>
    <property type="match status" value="1"/>
</dbReference>
<dbReference type="RefSeq" id="WP_113890394.1">
    <property type="nucleotide sequence ID" value="NZ_QNRK01000018.1"/>
</dbReference>